<dbReference type="SMART" id="SM00842">
    <property type="entry name" value="FtsA"/>
    <property type="match status" value="1"/>
</dbReference>
<dbReference type="Gene3D" id="3.30.420.40">
    <property type="match status" value="2"/>
</dbReference>
<dbReference type="PANTHER" id="PTHR32432">
    <property type="entry name" value="CELL DIVISION PROTEIN FTSA-RELATED"/>
    <property type="match status" value="1"/>
</dbReference>
<dbReference type="GO" id="GO:0051301">
    <property type="term" value="P:cell division"/>
    <property type="evidence" value="ECO:0007669"/>
    <property type="project" value="InterPro"/>
</dbReference>
<dbReference type="InterPro" id="IPR003494">
    <property type="entry name" value="SHS2_FtsA"/>
</dbReference>
<evidence type="ECO:0000259" key="1">
    <source>
        <dbReference type="SMART" id="SM00842"/>
    </source>
</evidence>
<protein>
    <recommendedName>
        <fullName evidence="1">SHS2 domain-containing protein</fullName>
    </recommendedName>
</protein>
<proteinExistence type="predicted"/>
<dbReference type="Gene3D" id="3.30.1490.300">
    <property type="match status" value="1"/>
</dbReference>
<dbReference type="InterPro" id="IPR050696">
    <property type="entry name" value="FtsA/MreB"/>
</dbReference>
<reference evidence="3" key="1">
    <citation type="submission" date="2017-09" db="EMBL/GenBank/DDBJ databases">
        <title>Depth-based differentiation of microbial function through sediment-hosted aquifers and enrichment of novel symbionts in the deep terrestrial subsurface.</title>
        <authorList>
            <person name="Probst A.J."/>
            <person name="Ladd B."/>
            <person name="Jarett J.K."/>
            <person name="Geller-Mcgrath D.E."/>
            <person name="Sieber C.M.K."/>
            <person name="Emerson J.B."/>
            <person name="Anantharaman K."/>
            <person name="Thomas B.C."/>
            <person name="Malmstrom R."/>
            <person name="Stieglmeier M."/>
            <person name="Klingl A."/>
            <person name="Woyke T."/>
            <person name="Ryan C.M."/>
            <person name="Banfield J.F."/>
        </authorList>
    </citation>
    <scope>NUCLEOTIDE SEQUENCE [LARGE SCALE GENOMIC DNA]</scope>
</reference>
<dbReference type="SUPFAM" id="SSF53067">
    <property type="entry name" value="Actin-like ATPase domain"/>
    <property type="match status" value="2"/>
</dbReference>
<evidence type="ECO:0000313" key="3">
    <source>
        <dbReference type="Proteomes" id="UP000228920"/>
    </source>
</evidence>
<name>A0A2M7TER0_UNCKA</name>
<accession>A0A2M7TER0</accession>
<gene>
    <name evidence="2" type="ORF">COY32_06975</name>
</gene>
<dbReference type="EMBL" id="PFNL01000192">
    <property type="protein sequence ID" value="PIZ44176.1"/>
    <property type="molecule type" value="Genomic_DNA"/>
</dbReference>
<sequence length="378" mass="41349">MKIPRLRLPFGGKDKQFFTVIDLGSSSVKVGIYKRATEITAQKLIGMGNQGQGATSMYGGYIRDLDSVIDMVEIALEEASLQAGVTPRSAIIGLSGGALFSEGFRVRTNRTNPDEPIREDEFSLVADHIEDQTIKRSVEKLTEQYGAAVKRVETSFTQYKVDGARVETPMGITGTQLEVSVLHYFAEESHIHLINSLANQVGVEVVSLVDTAVQTAVTLSKDKKQCVLIDAGGSVTSVVVISDGKVERVLPIFMGGDDYVWALEKGMNVNREMAISLMHGYTQGNLDDERARNVRRSFEDMSDWMVEAISVCVSSMGLTHIPPSLYLTGDLRYVRELSKALSAYPWVGMPFSGDVIIETLPSKTPSLDALSLLSPFVL</sequence>
<dbReference type="AlphaFoldDB" id="A0A2M7TER0"/>
<organism evidence="2 3">
    <name type="scientific">candidate division WWE3 bacterium CG_4_10_14_0_2_um_filter_41_14</name>
    <dbReference type="NCBI Taxonomy" id="1975072"/>
    <lineage>
        <taxon>Bacteria</taxon>
        <taxon>Katanobacteria</taxon>
    </lineage>
</organism>
<dbReference type="InterPro" id="IPR043129">
    <property type="entry name" value="ATPase_NBD"/>
</dbReference>
<feature type="domain" description="SHS2" evidence="1">
    <location>
        <begin position="18"/>
        <end position="219"/>
    </location>
</feature>
<dbReference type="Proteomes" id="UP000228920">
    <property type="component" value="Unassembled WGS sequence"/>
</dbReference>
<evidence type="ECO:0000313" key="2">
    <source>
        <dbReference type="EMBL" id="PIZ44176.1"/>
    </source>
</evidence>
<comment type="caution">
    <text evidence="2">The sequence shown here is derived from an EMBL/GenBank/DDBJ whole genome shotgun (WGS) entry which is preliminary data.</text>
</comment>